<dbReference type="EMBL" id="JAAIUW010000325">
    <property type="protein sequence ID" value="KAF7800560.1"/>
    <property type="molecule type" value="Genomic_DNA"/>
</dbReference>
<dbReference type="Proteomes" id="UP000634136">
    <property type="component" value="Unassembled WGS sequence"/>
</dbReference>
<sequence>MHDYESPIRAFRSFRITKYTANASICALLVTSHVITSPIRALDTTRIPKYKAERKPLDYTVRQHVRNMCFLNCFEIQSSVSPSKWFRLDLDTPPHAITSPIRALDPFGFPIQREGIGLTHMCDNTFELLLFEFF</sequence>
<evidence type="ECO:0000313" key="1">
    <source>
        <dbReference type="EMBL" id="KAF7800560.1"/>
    </source>
</evidence>
<accession>A0A834SBL5</accession>
<dbReference type="AlphaFoldDB" id="A0A834SBL5"/>
<protein>
    <submittedName>
        <fullName evidence="1">Uncharacterized protein</fullName>
    </submittedName>
</protein>
<name>A0A834SBL5_9FABA</name>
<reference evidence="1" key="1">
    <citation type="submission" date="2020-09" db="EMBL/GenBank/DDBJ databases">
        <title>Genome-Enabled Discovery of Anthraquinone Biosynthesis in Senna tora.</title>
        <authorList>
            <person name="Kang S.-H."/>
            <person name="Pandey R.P."/>
            <person name="Lee C.-M."/>
            <person name="Sim J.-S."/>
            <person name="Jeong J.-T."/>
            <person name="Choi B.-S."/>
            <person name="Jung M."/>
            <person name="Ginzburg D."/>
            <person name="Zhao K."/>
            <person name="Won S.Y."/>
            <person name="Oh T.-J."/>
            <person name="Yu Y."/>
            <person name="Kim N.-H."/>
            <person name="Lee O.R."/>
            <person name="Lee T.-H."/>
            <person name="Bashyal P."/>
            <person name="Kim T.-S."/>
            <person name="Lee W.-H."/>
            <person name="Kawkins C."/>
            <person name="Kim C.-K."/>
            <person name="Kim J.S."/>
            <person name="Ahn B.O."/>
            <person name="Rhee S.Y."/>
            <person name="Sohng J.K."/>
        </authorList>
    </citation>
    <scope>NUCLEOTIDE SEQUENCE</scope>
    <source>
        <tissue evidence="1">Leaf</tissue>
    </source>
</reference>
<gene>
    <name evidence="1" type="ORF">G2W53_045011</name>
</gene>
<evidence type="ECO:0000313" key="2">
    <source>
        <dbReference type="Proteomes" id="UP000634136"/>
    </source>
</evidence>
<proteinExistence type="predicted"/>
<comment type="caution">
    <text evidence="1">The sequence shown here is derived from an EMBL/GenBank/DDBJ whole genome shotgun (WGS) entry which is preliminary data.</text>
</comment>
<organism evidence="1 2">
    <name type="scientific">Senna tora</name>
    <dbReference type="NCBI Taxonomy" id="362788"/>
    <lineage>
        <taxon>Eukaryota</taxon>
        <taxon>Viridiplantae</taxon>
        <taxon>Streptophyta</taxon>
        <taxon>Embryophyta</taxon>
        <taxon>Tracheophyta</taxon>
        <taxon>Spermatophyta</taxon>
        <taxon>Magnoliopsida</taxon>
        <taxon>eudicotyledons</taxon>
        <taxon>Gunneridae</taxon>
        <taxon>Pentapetalae</taxon>
        <taxon>rosids</taxon>
        <taxon>fabids</taxon>
        <taxon>Fabales</taxon>
        <taxon>Fabaceae</taxon>
        <taxon>Caesalpinioideae</taxon>
        <taxon>Cassia clade</taxon>
        <taxon>Senna</taxon>
    </lineage>
</organism>
<keyword evidence="2" id="KW-1185">Reference proteome</keyword>